<dbReference type="AlphaFoldDB" id="A0A0U2Z454"/>
<evidence type="ECO:0000259" key="1">
    <source>
        <dbReference type="Pfam" id="PF10000"/>
    </source>
</evidence>
<dbReference type="PANTHER" id="PTHR39199:SF1">
    <property type="entry name" value="BLR5128 PROTEIN"/>
    <property type="match status" value="1"/>
</dbReference>
<evidence type="ECO:0000313" key="2">
    <source>
        <dbReference type="EMBL" id="ALS97699.1"/>
    </source>
</evidence>
<feature type="domain" description="DUF2241" evidence="1">
    <location>
        <begin position="3"/>
        <end position="71"/>
    </location>
</feature>
<accession>A0A0U2Z454</accession>
<reference evidence="2 3" key="1">
    <citation type="submission" date="2015-12" db="EMBL/GenBank/DDBJ databases">
        <title>Complete genome of Lacimicrobium alkaliphilum KCTC 32984.</title>
        <authorList>
            <person name="Kim S.-G."/>
            <person name="Lee Y.-J."/>
        </authorList>
    </citation>
    <scope>NUCLEOTIDE SEQUENCE [LARGE SCALE GENOMIC DNA]</scope>
    <source>
        <strain evidence="2 3">YelD216</strain>
    </source>
</reference>
<dbReference type="EMBL" id="CP013650">
    <property type="protein sequence ID" value="ALS97699.1"/>
    <property type="molecule type" value="Genomic_DNA"/>
</dbReference>
<gene>
    <name evidence="2" type="ORF">AT746_05040</name>
</gene>
<dbReference type="InterPro" id="IPR045865">
    <property type="entry name" value="ACT-like_dom_sf"/>
</dbReference>
<organism evidence="2 3">
    <name type="scientific">Lacimicrobium alkaliphilum</name>
    <dbReference type="NCBI Taxonomy" id="1526571"/>
    <lineage>
        <taxon>Bacteria</taxon>
        <taxon>Pseudomonadati</taxon>
        <taxon>Pseudomonadota</taxon>
        <taxon>Gammaproteobacteria</taxon>
        <taxon>Alteromonadales</taxon>
        <taxon>Alteromonadaceae</taxon>
        <taxon>Lacimicrobium</taxon>
    </lineage>
</organism>
<dbReference type="PANTHER" id="PTHR39199">
    <property type="entry name" value="BLR5128 PROTEIN"/>
    <property type="match status" value="1"/>
</dbReference>
<dbReference type="Proteomes" id="UP000068447">
    <property type="component" value="Chromosome"/>
</dbReference>
<proteinExistence type="predicted"/>
<protein>
    <recommendedName>
        <fullName evidence="1">DUF2241 domain-containing protein</fullName>
    </recommendedName>
</protein>
<keyword evidence="3" id="KW-1185">Reference proteome</keyword>
<dbReference type="OrthoDB" id="517867at2"/>
<dbReference type="Pfam" id="PF10000">
    <property type="entry name" value="ACT_3"/>
    <property type="match status" value="1"/>
</dbReference>
<dbReference type="Gene3D" id="3.30.2130.10">
    <property type="entry name" value="VC0802-like"/>
    <property type="match status" value="1"/>
</dbReference>
<evidence type="ECO:0000313" key="3">
    <source>
        <dbReference type="Proteomes" id="UP000068447"/>
    </source>
</evidence>
<dbReference type="SUPFAM" id="SSF55021">
    <property type="entry name" value="ACT-like"/>
    <property type="match status" value="2"/>
</dbReference>
<dbReference type="RefSeq" id="WP_062477324.1">
    <property type="nucleotide sequence ID" value="NZ_CP013650.1"/>
</dbReference>
<name>A0A0U2Z454_9ALTE</name>
<dbReference type="KEGG" id="lal:AT746_05040"/>
<sequence length="134" mass="15017">MAAERQLERLISQMQPRLDPRTFVFACLGQEQAMPEGLQPQMLFMEKEGPTLIVEQQQALKHDLGYEFVSRMITLNVHSALDAVGFLATITSHLAGYNMGVNPVSGFYHDHLFVPADKAELAMQALTELIDQQT</sequence>
<dbReference type="InterPro" id="IPR018717">
    <property type="entry name" value="DUF2241"/>
</dbReference>